<reference evidence="1" key="1">
    <citation type="submission" date="2022-07" db="EMBL/GenBank/DDBJ databases">
        <title>Phylogenomic reconstructions and comparative analyses of Kickxellomycotina fungi.</title>
        <authorList>
            <person name="Reynolds N.K."/>
            <person name="Stajich J.E."/>
            <person name="Barry K."/>
            <person name="Grigoriev I.V."/>
            <person name="Crous P."/>
            <person name="Smith M.E."/>
        </authorList>
    </citation>
    <scope>NUCLEOTIDE SEQUENCE</scope>
    <source>
        <strain evidence="1">CBS 109366</strain>
    </source>
</reference>
<sequence>MAASQTKRVRVDGDTNGDGVASSVVLVAERAVALPADIGQPSAIAAWAPFAETHAALVVGTDGGGIAVLRDDGSATVLEAAGGAAIQALLAKAPTGAAAGADPMPMPDVVAGDADGNVTVYTVGRRFSRTALPAPVSALAADTNPNAPSSFLVGDMGGAVASCHAQETIWRAHIDTATAAAGSLRVAPPVGQADPVVTAVCSVWQADKHGLLTNYVLVASGHGHVQLLSRGVPVHTIPLACVCTALCPGVFVGRGRDTDDRRIGSGAVQAILGDESGRLFLLDNFELVPYARLDHPIVRVAALPLQSPGSGGGGASAVDAVVCQTSSDTVFVLHSGRVVATYTADFWPALVGVAAEFGGAGPVLAVADSGEMDYNGSNGGGGGGGGGSGGSGGASIHIVPLRPLLDSIG</sequence>
<protein>
    <submittedName>
        <fullName evidence="1">Uncharacterized protein</fullName>
    </submittedName>
</protein>
<organism evidence="1 2">
    <name type="scientific">Coemansia nantahalensis</name>
    <dbReference type="NCBI Taxonomy" id="2789366"/>
    <lineage>
        <taxon>Eukaryota</taxon>
        <taxon>Fungi</taxon>
        <taxon>Fungi incertae sedis</taxon>
        <taxon>Zoopagomycota</taxon>
        <taxon>Kickxellomycotina</taxon>
        <taxon>Kickxellomycetes</taxon>
        <taxon>Kickxellales</taxon>
        <taxon>Kickxellaceae</taxon>
        <taxon>Coemansia</taxon>
    </lineage>
</organism>
<dbReference type="Proteomes" id="UP001140234">
    <property type="component" value="Unassembled WGS sequence"/>
</dbReference>
<evidence type="ECO:0000313" key="1">
    <source>
        <dbReference type="EMBL" id="KAJ2771475.1"/>
    </source>
</evidence>
<accession>A0ACC1K1K2</accession>
<proteinExistence type="predicted"/>
<comment type="caution">
    <text evidence="1">The sequence shown here is derived from an EMBL/GenBank/DDBJ whole genome shotgun (WGS) entry which is preliminary data.</text>
</comment>
<dbReference type="EMBL" id="JANBUJ010000530">
    <property type="protein sequence ID" value="KAJ2771475.1"/>
    <property type="molecule type" value="Genomic_DNA"/>
</dbReference>
<name>A0ACC1K1K2_9FUNG</name>
<keyword evidence="2" id="KW-1185">Reference proteome</keyword>
<evidence type="ECO:0000313" key="2">
    <source>
        <dbReference type="Proteomes" id="UP001140234"/>
    </source>
</evidence>
<gene>
    <name evidence="1" type="ORF">IWQ57_002200</name>
</gene>